<evidence type="ECO:0000256" key="1">
    <source>
        <dbReference type="SAM" id="Phobius"/>
    </source>
</evidence>
<dbReference type="AlphaFoldDB" id="A0A0M3JP19"/>
<protein>
    <submittedName>
        <fullName evidence="2">CPBP family intramembrane metalloprotease</fullName>
    </submittedName>
</protein>
<proteinExistence type="predicted"/>
<feature type="transmembrane region" description="Helical" evidence="1">
    <location>
        <begin position="12"/>
        <end position="30"/>
    </location>
</feature>
<organism evidence="2">
    <name type="scientific">Anisakis simplex</name>
    <name type="common">Herring worm</name>
    <dbReference type="NCBI Taxonomy" id="6269"/>
    <lineage>
        <taxon>Eukaryota</taxon>
        <taxon>Metazoa</taxon>
        <taxon>Ecdysozoa</taxon>
        <taxon>Nematoda</taxon>
        <taxon>Chromadorea</taxon>
        <taxon>Rhabditida</taxon>
        <taxon>Spirurina</taxon>
        <taxon>Ascaridomorpha</taxon>
        <taxon>Ascaridoidea</taxon>
        <taxon>Anisakidae</taxon>
        <taxon>Anisakis</taxon>
        <taxon>Anisakis simplex complex</taxon>
    </lineage>
</organism>
<evidence type="ECO:0000313" key="2">
    <source>
        <dbReference type="WBParaSite" id="ASIM_0000941201-mRNA-1"/>
    </source>
</evidence>
<reference evidence="2" key="1">
    <citation type="submission" date="2017-02" db="UniProtKB">
        <authorList>
            <consortium name="WormBaseParasite"/>
        </authorList>
    </citation>
    <scope>IDENTIFICATION</scope>
</reference>
<dbReference type="WBParaSite" id="ASIM_0000941201-mRNA-1">
    <property type="protein sequence ID" value="ASIM_0000941201-mRNA-1"/>
    <property type="gene ID" value="ASIM_0000941201"/>
</dbReference>
<accession>A0A0M3JP19</accession>
<keyword evidence="1" id="KW-0472">Membrane</keyword>
<sequence length="54" mass="6176">LGWWHGSEGVLYAVVDGWVAFAVVWLIRWMTQGRLEDRQLVGLPCIPLPCRDLP</sequence>
<keyword evidence="1" id="KW-0812">Transmembrane</keyword>
<keyword evidence="1" id="KW-1133">Transmembrane helix</keyword>
<name>A0A0M3JP19_ANISI</name>